<dbReference type="InterPro" id="IPR022616">
    <property type="entry name" value="Glyco_hydro_4_C"/>
</dbReference>
<dbReference type="EMBL" id="CP080507">
    <property type="protein sequence ID" value="QYM80109.1"/>
    <property type="molecule type" value="Genomic_DNA"/>
</dbReference>
<evidence type="ECO:0000313" key="16">
    <source>
        <dbReference type="Proteomes" id="UP000825051"/>
    </source>
</evidence>
<evidence type="ECO:0000256" key="11">
    <source>
        <dbReference type="PIRSR" id="PIRSR601088-4"/>
    </source>
</evidence>
<keyword evidence="5 12" id="KW-0520">NAD</keyword>
<dbReference type="GO" id="GO:0005975">
    <property type="term" value="P:carbohydrate metabolic process"/>
    <property type="evidence" value="ECO:0007669"/>
    <property type="project" value="InterPro"/>
</dbReference>
<comment type="similarity">
    <text evidence="2 12">Belongs to the glycosyl hydrolase 4 family.</text>
</comment>
<keyword evidence="10" id="KW-0533">Nickel</keyword>
<sequence>MSTTSANKKGHTAHTQDAATRGLPGTIERPIKITMLGAGSAFTPRLMNDILRIPGEQGGTIALVDIDRDRLKTMHRLIQKLCAQLGKTNWTVVASAKRRDVMADSDYIVNCIEVSGTACVRFDNDIPAKYGIDQCIGDTIGPGGLFKSLRTIPVFLQVLKDAEELCPQAIVLNYTNPMAMMCLAAGRTSSMELVGLCHSVQGTSHLLAERAGVPVAEMDWECAGINHLAWFTKLEHRGRDLYPLLKRKAAADLEKAFKEGRPKNPKRKNHHEWEAPEWHRDIVRKDMMLHFGAFITESSGHLSEYLPYYRKRKDLVERYSREGYDGGTSFYADNWPTWRKNADQERADMVAGKTPTEWERSWEYASWIIEAREKDTPFRIHGNVMNNHKGAGQLITNLPADGCVEVACMIDQNGINPTRYGSLPAQMAGLCASNMRMFDLGAQAAIERSKELAIYALMLDPLTAAVCSTAEIKAMTLEMFAAEKAFLPGYK</sequence>
<evidence type="ECO:0000256" key="7">
    <source>
        <dbReference type="ARBA" id="ARBA00023277"/>
    </source>
</evidence>
<dbReference type="PRINTS" id="PR00732">
    <property type="entry name" value="GLHYDRLASE4"/>
</dbReference>
<comment type="cofactor">
    <cofactor evidence="12">
        <name>NAD(+)</name>
        <dbReference type="ChEBI" id="CHEBI:57540"/>
    </cofactor>
    <text evidence="12">Binds 1 NAD(+) per subunit.</text>
</comment>
<evidence type="ECO:0000259" key="14">
    <source>
        <dbReference type="Pfam" id="PF11975"/>
    </source>
</evidence>
<dbReference type="PANTHER" id="PTHR32092">
    <property type="entry name" value="6-PHOSPHO-BETA-GLUCOSIDASE-RELATED"/>
    <property type="match status" value="1"/>
</dbReference>
<feature type="region of interest" description="Disordered" evidence="13">
    <location>
        <begin position="1"/>
        <end position="24"/>
    </location>
</feature>
<evidence type="ECO:0000256" key="12">
    <source>
        <dbReference type="RuleBase" id="RU361152"/>
    </source>
</evidence>
<accession>A0A8F9XMJ7</accession>
<evidence type="ECO:0000256" key="2">
    <source>
        <dbReference type="ARBA" id="ARBA00010141"/>
    </source>
</evidence>
<keyword evidence="10" id="KW-0408">Iron</keyword>
<dbReference type="InterPro" id="IPR015955">
    <property type="entry name" value="Lactate_DH/Glyco_Ohase_4_C"/>
</dbReference>
<evidence type="ECO:0000256" key="8">
    <source>
        <dbReference type="ARBA" id="ARBA00023295"/>
    </source>
</evidence>
<evidence type="ECO:0000256" key="9">
    <source>
        <dbReference type="PIRSR" id="PIRSR601088-2"/>
    </source>
</evidence>
<proteinExistence type="inferred from homology"/>
<keyword evidence="4 12" id="KW-0378">Hydrolase</keyword>
<name>A0A8F9XMJ7_9BACT</name>
<organism evidence="15 16">
    <name type="scientific">Horticoccus luteus</name>
    <dbReference type="NCBI Taxonomy" id="2862869"/>
    <lineage>
        <taxon>Bacteria</taxon>
        <taxon>Pseudomonadati</taxon>
        <taxon>Verrucomicrobiota</taxon>
        <taxon>Opitutia</taxon>
        <taxon>Opitutales</taxon>
        <taxon>Opitutaceae</taxon>
        <taxon>Horticoccus</taxon>
    </lineage>
</organism>
<feature type="binding site" evidence="10">
    <location>
        <position position="197"/>
    </location>
    <ligand>
        <name>Mn(2+)</name>
        <dbReference type="ChEBI" id="CHEBI:29035"/>
    </ligand>
</feature>
<dbReference type="InterPro" id="IPR036291">
    <property type="entry name" value="NAD(P)-bd_dom_sf"/>
</dbReference>
<keyword evidence="7" id="KW-0119">Carbohydrate metabolism</keyword>
<dbReference type="GO" id="GO:0016616">
    <property type="term" value="F:oxidoreductase activity, acting on the CH-OH group of donors, NAD or NADP as acceptor"/>
    <property type="evidence" value="ECO:0007669"/>
    <property type="project" value="InterPro"/>
</dbReference>
<keyword evidence="16" id="KW-1185">Reference proteome</keyword>
<dbReference type="GO" id="GO:0004553">
    <property type="term" value="F:hydrolase activity, hydrolyzing O-glycosyl compounds"/>
    <property type="evidence" value="ECO:0007669"/>
    <property type="project" value="InterPro"/>
</dbReference>
<evidence type="ECO:0000256" key="6">
    <source>
        <dbReference type="ARBA" id="ARBA00023211"/>
    </source>
</evidence>
<keyword evidence="3 10" id="KW-0479">Metal-binding</keyword>
<comment type="cofactor">
    <cofactor evidence="1">
        <name>Mn(2+)</name>
        <dbReference type="ChEBI" id="CHEBI:29035"/>
    </cofactor>
</comment>
<evidence type="ECO:0000256" key="13">
    <source>
        <dbReference type="SAM" id="MobiDB-lite"/>
    </source>
</evidence>
<keyword evidence="8 12" id="KW-0326">Glycosidase</keyword>
<dbReference type="Proteomes" id="UP000825051">
    <property type="component" value="Chromosome"/>
</dbReference>
<keyword evidence="6 10" id="KW-0464">Manganese</keyword>
<dbReference type="InterPro" id="IPR001088">
    <property type="entry name" value="Glyco_hydro_4"/>
</dbReference>
<feature type="binding site" evidence="9">
    <location>
        <position position="176"/>
    </location>
    <ligand>
        <name>substrate</name>
    </ligand>
</feature>
<dbReference type="Gene3D" id="3.90.1820.10">
    <property type="entry name" value="AglA-like glucosidase"/>
    <property type="match status" value="1"/>
</dbReference>
<dbReference type="PANTHER" id="PTHR32092:SF6">
    <property type="entry name" value="ALPHA-GALACTOSIDASE"/>
    <property type="match status" value="1"/>
</dbReference>
<keyword evidence="10" id="KW-0170">Cobalt</keyword>
<feature type="binding site" evidence="10">
    <location>
        <position position="227"/>
    </location>
    <ligand>
        <name>Mn(2+)</name>
        <dbReference type="ChEBI" id="CHEBI:29035"/>
    </ligand>
</feature>
<dbReference type="Pfam" id="PF02056">
    <property type="entry name" value="Glyco_hydro_4"/>
    <property type="match status" value="1"/>
</dbReference>
<feature type="compositionally biased region" description="Polar residues" evidence="13">
    <location>
        <begin position="1"/>
        <end position="18"/>
    </location>
</feature>
<dbReference type="RefSeq" id="WP_220164828.1">
    <property type="nucleotide sequence ID" value="NZ_CP080507.1"/>
</dbReference>
<feature type="site" description="Increases basicity of active site Tyr" evidence="11">
    <location>
        <position position="138"/>
    </location>
</feature>
<dbReference type="SUPFAM" id="SSF56327">
    <property type="entry name" value="LDH C-terminal domain-like"/>
    <property type="match status" value="1"/>
</dbReference>
<gene>
    <name evidence="15" type="ORF">K0B96_05695</name>
</gene>
<evidence type="ECO:0000256" key="3">
    <source>
        <dbReference type="ARBA" id="ARBA00022723"/>
    </source>
</evidence>
<dbReference type="KEGG" id="ole:K0B96_05695"/>
<dbReference type="AlphaFoldDB" id="A0A8F9XMJ7"/>
<evidence type="ECO:0000256" key="10">
    <source>
        <dbReference type="PIRSR" id="PIRSR601088-3"/>
    </source>
</evidence>
<feature type="domain" description="Glycosyl hydrolase family 4 C-terminal" evidence="14">
    <location>
        <begin position="222"/>
        <end position="463"/>
    </location>
</feature>
<dbReference type="GO" id="GO:0046872">
    <property type="term" value="F:metal ion binding"/>
    <property type="evidence" value="ECO:0007669"/>
    <property type="project" value="UniProtKB-KW"/>
</dbReference>
<evidence type="ECO:0000313" key="15">
    <source>
        <dbReference type="EMBL" id="QYM80109.1"/>
    </source>
</evidence>
<dbReference type="SUPFAM" id="SSF51735">
    <property type="entry name" value="NAD(P)-binding Rossmann-fold domains"/>
    <property type="match status" value="1"/>
</dbReference>
<evidence type="ECO:0000256" key="1">
    <source>
        <dbReference type="ARBA" id="ARBA00001936"/>
    </source>
</evidence>
<dbReference type="CDD" id="cd05297">
    <property type="entry name" value="GH4_alpha_glucosidase_galactosidase"/>
    <property type="match status" value="1"/>
</dbReference>
<evidence type="ECO:0000256" key="4">
    <source>
        <dbReference type="ARBA" id="ARBA00022801"/>
    </source>
</evidence>
<protein>
    <submittedName>
        <fullName evidence="15">Alpha-glucosidase/alpha-galactosidase</fullName>
    </submittedName>
</protein>
<evidence type="ECO:0000256" key="5">
    <source>
        <dbReference type="ARBA" id="ARBA00023027"/>
    </source>
</evidence>
<dbReference type="InterPro" id="IPR053715">
    <property type="entry name" value="GH4_Enzyme_sf"/>
</dbReference>
<reference evidence="15" key="1">
    <citation type="submission" date="2021-08" db="EMBL/GenBank/DDBJ databases">
        <title>Genome of a novel bacterium of the phylum Verrucomicrobia, Oleiharenicola sp. KSB-15.</title>
        <authorList>
            <person name="Chung J.-H."/>
            <person name="Ahn J.-H."/>
            <person name="Yoon Y."/>
            <person name="Kim D.-Y."/>
            <person name="An S.-H."/>
            <person name="Park I."/>
            <person name="Yeon J."/>
        </authorList>
    </citation>
    <scope>NUCLEOTIDE SEQUENCE</scope>
    <source>
        <strain evidence="15">KSB-15</strain>
    </source>
</reference>
<dbReference type="Pfam" id="PF11975">
    <property type="entry name" value="Glyco_hydro_4C"/>
    <property type="match status" value="1"/>
</dbReference>